<dbReference type="Pfam" id="PF13439">
    <property type="entry name" value="Glyco_transf_4"/>
    <property type="match status" value="1"/>
</dbReference>
<dbReference type="SUPFAM" id="SSF53756">
    <property type="entry name" value="UDP-Glycosyltransferase/glycogen phosphorylase"/>
    <property type="match status" value="1"/>
</dbReference>
<keyword evidence="4" id="KW-0328">Glycosyltransferase</keyword>
<evidence type="ECO:0000259" key="2">
    <source>
        <dbReference type="Pfam" id="PF13439"/>
    </source>
</evidence>
<name>A0A5P3AV77_PHOVU</name>
<dbReference type="RefSeq" id="WP_005847803.1">
    <property type="nucleotide sequence ID" value="NZ_CACRTA010000027.1"/>
</dbReference>
<reference evidence="5 6" key="1">
    <citation type="submission" date="2018-08" db="EMBL/GenBank/DDBJ databases">
        <title>A genome reference for cultivated species of the human gut microbiota.</title>
        <authorList>
            <person name="Zou Y."/>
            <person name="Xue W."/>
            <person name="Luo G."/>
        </authorList>
    </citation>
    <scope>NUCLEOTIDE SEQUENCE [LARGE SCALE GENOMIC DNA]</scope>
    <source>
        <strain evidence="5 6">AF39-8AT</strain>
    </source>
</reference>
<dbReference type="AlphaFoldDB" id="A0A5P3AV77"/>
<dbReference type="Proteomes" id="UP000433382">
    <property type="component" value="Unassembled WGS sequence"/>
</dbReference>
<evidence type="ECO:0000313" key="6">
    <source>
        <dbReference type="Proteomes" id="UP000286392"/>
    </source>
</evidence>
<dbReference type="PANTHER" id="PTHR12526">
    <property type="entry name" value="GLYCOSYLTRANSFERASE"/>
    <property type="match status" value="1"/>
</dbReference>
<accession>A0A5P3AV77</accession>
<reference evidence="3 8" key="2">
    <citation type="journal article" date="2019" name="Nat. Med.">
        <title>A library of human gut bacterial isolates paired with longitudinal multiomics data enables mechanistic microbiome research.</title>
        <authorList>
            <person name="Poyet M."/>
            <person name="Groussin M."/>
            <person name="Gibbons S.M."/>
            <person name="Avila-Pacheco J."/>
            <person name="Jiang X."/>
            <person name="Kearney S.M."/>
            <person name="Perrotta A.R."/>
            <person name="Berdy B."/>
            <person name="Zhao S."/>
            <person name="Lieberman T.D."/>
            <person name="Swanson P.K."/>
            <person name="Smith M."/>
            <person name="Roesemann S."/>
            <person name="Alexander J.E."/>
            <person name="Rich S.A."/>
            <person name="Livny J."/>
            <person name="Vlamakis H."/>
            <person name="Clish C."/>
            <person name="Bullock K."/>
            <person name="Deik A."/>
            <person name="Scott J."/>
            <person name="Pierce K.A."/>
            <person name="Xavier R.J."/>
            <person name="Alm E.J."/>
        </authorList>
    </citation>
    <scope>NUCLEOTIDE SEQUENCE [LARGE SCALE GENOMIC DNA]</scope>
    <source>
        <strain evidence="3 8">BIOML-A73</strain>
    </source>
</reference>
<dbReference type="EMBL" id="QROB01000042">
    <property type="protein sequence ID" value="RHK83053.1"/>
    <property type="molecule type" value="Genomic_DNA"/>
</dbReference>
<gene>
    <name evidence="4" type="primary">wbnH</name>
    <name evidence="5" type="ORF">DW043_19825</name>
    <name evidence="3" type="ORF">GAY01_02215</name>
    <name evidence="4" type="ORF">VIC01_02599</name>
</gene>
<reference evidence="4 7" key="3">
    <citation type="submission" date="2019-09" db="EMBL/GenBank/DDBJ databases">
        <title>Commensal-derived Metabolites Govern Vibrio cholerae Pathogenesis in Host.</title>
        <authorList>
            <person name="Yoon S.S."/>
            <person name="Yoon M.Y."/>
        </authorList>
    </citation>
    <scope>NUCLEOTIDE SEQUENCE [LARGE SCALE GENOMIC DNA]</scope>
    <source>
        <strain evidence="4 7">VIC01</strain>
    </source>
</reference>
<dbReference type="EMBL" id="WCZM01000002">
    <property type="protein sequence ID" value="KAB3573437.1"/>
    <property type="molecule type" value="Genomic_DNA"/>
</dbReference>
<feature type="domain" description="Glycosyltransferase subfamily 4-like N-terminal" evidence="2">
    <location>
        <begin position="10"/>
        <end position="172"/>
    </location>
</feature>
<evidence type="ECO:0000313" key="5">
    <source>
        <dbReference type="EMBL" id="RHK83053.1"/>
    </source>
</evidence>
<organism evidence="4 7">
    <name type="scientific">Phocaeicola vulgatus</name>
    <name type="common">Bacteroides vulgatus</name>
    <dbReference type="NCBI Taxonomy" id="821"/>
    <lineage>
        <taxon>Bacteria</taxon>
        <taxon>Pseudomonadati</taxon>
        <taxon>Bacteroidota</taxon>
        <taxon>Bacteroidia</taxon>
        <taxon>Bacteroidales</taxon>
        <taxon>Bacteroidaceae</taxon>
        <taxon>Phocaeicola</taxon>
    </lineage>
</organism>
<dbReference type="Proteomes" id="UP000286392">
    <property type="component" value="Unassembled WGS sequence"/>
</dbReference>
<keyword evidence="4" id="KW-0808">Transferase</keyword>
<dbReference type="Gene3D" id="3.40.50.2000">
    <property type="entry name" value="Glycogen Phosphorylase B"/>
    <property type="match status" value="2"/>
</dbReference>
<evidence type="ECO:0000313" key="8">
    <source>
        <dbReference type="Proteomes" id="UP000433382"/>
    </source>
</evidence>
<evidence type="ECO:0000313" key="7">
    <source>
        <dbReference type="Proteomes" id="UP000326091"/>
    </source>
</evidence>
<sequence length="365" mass="42389">MKIMHIGQLIGGLDVYIRNSVAYLNDEFIDFVIIHGKDDKSRPVIRNNNIVKEYTVSLSRSLNFWKDLLCLIQVIKLIVKERPDKIHCHSAKGGMIGRVAGLLTQTKTFYTPHAFSFLSSSSKLKYKIFLFLERITRFNSYLLACSESERQMGIKLVGYKEERALVWHNSVPDASWKHGKIEVTKEHFISYIGRPCYQKNPFFLLDVIRKVMEVDSSIKFYLLGVGYHSPYLEEMQKRISELHIEDNIILQPWLLHDDCLEYVRKSMFYLTVSLYEGLPLSVIEAMSLGKAVVASDVTGNKDCVINGVNGYLLPFDADVFAQKILELLKNEDRRKTFEINSRKIYLSKFQIEKQIFMLQTIYRRS</sequence>
<protein>
    <submittedName>
        <fullName evidence="5">Glycosyltransferase family 1 protein</fullName>
    </submittedName>
    <submittedName>
        <fullName evidence="3">Glycosyltransferase family 4 protein</fullName>
    </submittedName>
    <submittedName>
        <fullName evidence="4">O-antigen biosynthesis glycosyltransferase WbnH</fullName>
        <ecNumber evidence="4">2.4.1.306</ecNumber>
    </submittedName>
</protein>
<dbReference type="EMBL" id="CP043529">
    <property type="protein sequence ID" value="QEW37026.1"/>
    <property type="molecule type" value="Genomic_DNA"/>
</dbReference>
<dbReference type="InterPro" id="IPR028098">
    <property type="entry name" value="Glyco_trans_4-like_N"/>
</dbReference>
<evidence type="ECO:0000313" key="3">
    <source>
        <dbReference type="EMBL" id="KAB3573437.1"/>
    </source>
</evidence>
<feature type="domain" description="Glycosyl transferase family 1" evidence="1">
    <location>
        <begin position="183"/>
        <end position="343"/>
    </location>
</feature>
<dbReference type="Proteomes" id="UP000326091">
    <property type="component" value="Chromosome"/>
</dbReference>
<dbReference type="Pfam" id="PF00534">
    <property type="entry name" value="Glycos_transf_1"/>
    <property type="match status" value="1"/>
</dbReference>
<evidence type="ECO:0000259" key="1">
    <source>
        <dbReference type="Pfam" id="PF00534"/>
    </source>
</evidence>
<dbReference type="PANTHER" id="PTHR12526:SF630">
    <property type="entry name" value="GLYCOSYLTRANSFERASE"/>
    <property type="match status" value="1"/>
</dbReference>
<proteinExistence type="predicted"/>
<dbReference type="EC" id="2.4.1.306" evidence="4"/>
<dbReference type="GO" id="GO:0016757">
    <property type="term" value="F:glycosyltransferase activity"/>
    <property type="evidence" value="ECO:0007669"/>
    <property type="project" value="UniProtKB-KW"/>
</dbReference>
<evidence type="ECO:0000313" key="4">
    <source>
        <dbReference type="EMBL" id="QEW37026.1"/>
    </source>
</evidence>
<dbReference type="InterPro" id="IPR001296">
    <property type="entry name" value="Glyco_trans_1"/>
</dbReference>